<keyword evidence="11" id="KW-0270">Exopolysaccharide synthesis</keyword>
<dbReference type="InterPro" id="IPR027417">
    <property type="entry name" value="P-loop_NTPase"/>
</dbReference>
<evidence type="ECO:0000256" key="13">
    <source>
        <dbReference type="ARBA" id="ARBA00051245"/>
    </source>
</evidence>
<comment type="caution">
    <text evidence="15">The sequence shown here is derived from an EMBL/GenBank/DDBJ whole genome shotgun (WGS) entry which is preliminary data.</text>
</comment>
<evidence type="ECO:0000256" key="5">
    <source>
        <dbReference type="ARBA" id="ARBA00022679"/>
    </source>
</evidence>
<dbReference type="Proteomes" id="UP000677218">
    <property type="component" value="Unassembled WGS sequence"/>
</dbReference>
<comment type="function">
    <text evidence="12">Involved in the regulation of capsular polysaccharide biosynthesis. Autophosphorylation of CpsD attenuates its activity and reduces the level of encapsulation. May be part of a complex that directs the coordinated polymerization and export to the cell surface of the capsular polysaccharide.</text>
</comment>
<evidence type="ECO:0000256" key="6">
    <source>
        <dbReference type="ARBA" id="ARBA00022741"/>
    </source>
</evidence>
<reference evidence="15" key="1">
    <citation type="submission" date="2020-08" db="EMBL/GenBank/DDBJ databases">
        <title>Taxonomic study for Lactobacillus species isolated from hardwood bark.</title>
        <authorList>
            <person name="Tohno M."/>
            <person name="Tanizawa Y."/>
        </authorList>
    </citation>
    <scope>NUCLEOTIDE SEQUENCE</scope>
    <source>
        <strain evidence="15">B40</strain>
    </source>
</reference>
<dbReference type="FunFam" id="3.40.50.300:FF:000527">
    <property type="entry name" value="Tyrosine-protein kinase etk"/>
    <property type="match status" value="1"/>
</dbReference>
<sequence length="245" mass="27217">MAFDWFRKKPSTDSIDNGVKLITVAHPTSPTSEEFRTIRTNIHFMSVDHEIKTVAFTSAHQSEGKSTVTANVAVTWALEGKKVLFIDADMRRPTIHKTFGLSNRQGLTTILSSHDSQIRLDTFIQKSGIDNMSILTSGPIPPNPSELLSSERMNTFVQSVRNAYDIVVLDVPPILEVPDTQVLSAHLDGLVLVVREGKTRKDDVARTVDMLRLSKTNILGYVMNDHKGKNSGYGYGYGYGYTSDK</sequence>
<keyword evidence="8" id="KW-0067">ATP-binding</keyword>
<evidence type="ECO:0000256" key="2">
    <source>
        <dbReference type="ARBA" id="ARBA00007316"/>
    </source>
</evidence>
<evidence type="ECO:0000256" key="3">
    <source>
        <dbReference type="ARBA" id="ARBA00011903"/>
    </source>
</evidence>
<dbReference type="InterPro" id="IPR005702">
    <property type="entry name" value="Wzc-like_C"/>
</dbReference>
<organism evidence="15 16">
    <name type="scientific">Lactobacillus corticis</name>
    <dbReference type="NCBI Taxonomy" id="2201249"/>
    <lineage>
        <taxon>Bacteria</taxon>
        <taxon>Bacillati</taxon>
        <taxon>Bacillota</taxon>
        <taxon>Bacilli</taxon>
        <taxon>Lactobacillales</taxon>
        <taxon>Lactobacillaceae</taxon>
        <taxon>Lactobacillus</taxon>
    </lineage>
</organism>
<dbReference type="Gene3D" id="3.40.50.300">
    <property type="entry name" value="P-loop containing nucleotide triphosphate hydrolases"/>
    <property type="match status" value="1"/>
</dbReference>
<keyword evidence="9" id="KW-0972">Capsule biogenesis/degradation</keyword>
<comment type="pathway">
    <text evidence="1">Capsule biogenesis; capsule polysaccharide biosynthesis.</text>
</comment>
<dbReference type="Pfam" id="PF13614">
    <property type="entry name" value="AAA_31"/>
    <property type="match status" value="1"/>
</dbReference>
<keyword evidence="16" id="KW-1185">Reference proteome</keyword>
<comment type="similarity">
    <text evidence="2">Belongs to the CpsD/CapB family.</text>
</comment>
<dbReference type="GO" id="GO:0005524">
    <property type="term" value="F:ATP binding"/>
    <property type="evidence" value="ECO:0007669"/>
    <property type="project" value="UniProtKB-KW"/>
</dbReference>
<protein>
    <recommendedName>
        <fullName evidence="4">Tyrosine-protein kinase CpsD</fullName>
        <ecNumber evidence="3">2.7.10.2</ecNumber>
    </recommendedName>
</protein>
<evidence type="ECO:0000313" key="16">
    <source>
        <dbReference type="Proteomes" id="UP000677218"/>
    </source>
</evidence>
<evidence type="ECO:0000256" key="8">
    <source>
        <dbReference type="ARBA" id="ARBA00022840"/>
    </source>
</evidence>
<dbReference type="RefSeq" id="WP_212779891.1">
    <property type="nucleotide sequence ID" value="NZ_BMAY01000001.1"/>
</dbReference>
<evidence type="ECO:0000313" key="15">
    <source>
        <dbReference type="EMBL" id="GFZ26177.1"/>
    </source>
</evidence>
<evidence type="ECO:0000256" key="11">
    <source>
        <dbReference type="ARBA" id="ARBA00023169"/>
    </source>
</evidence>
<feature type="domain" description="AAA" evidence="14">
    <location>
        <begin position="53"/>
        <end position="185"/>
    </location>
</feature>
<dbReference type="GO" id="GO:0004715">
    <property type="term" value="F:non-membrane spanning protein tyrosine kinase activity"/>
    <property type="evidence" value="ECO:0007669"/>
    <property type="project" value="UniProtKB-EC"/>
</dbReference>
<gene>
    <name evidence="15" type="ORF">LCB40_00570</name>
</gene>
<keyword evidence="7" id="KW-0418">Kinase</keyword>
<dbReference type="EC" id="2.7.10.2" evidence="3"/>
<dbReference type="CDD" id="cd05387">
    <property type="entry name" value="BY-kinase"/>
    <property type="match status" value="1"/>
</dbReference>
<comment type="catalytic activity">
    <reaction evidence="13">
        <text>L-tyrosyl-[protein] + ATP = O-phospho-L-tyrosyl-[protein] + ADP + H(+)</text>
        <dbReference type="Rhea" id="RHEA:10596"/>
        <dbReference type="Rhea" id="RHEA-COMP:10136"/>
        <dbReference type="Rhea" id="RHEA-COMP:20101"/>
        <dbReference type="ChEBI" id="CHEBI:15378"/>
        <dbReference type="ChEBI" id="CHEBI:30616"/>
        <dbReference type="ChEBI" id="CHEBI:46858"/>
        <dbReference type="ChEBI" id="CHEBI:61978"/>
        <dbReference type="ChEBI" id="CHEBI:456216"/>
        <dbReference type="EC" id="2.7.10.2"/>
    </reaction>
</comment>
<dbReference type="NCBIfam" id="TIGR01007">
    <property type="entry name" value="eps_fam"/>
    <property type="match status" value="1"/>
</dbReference>
<dbReference type="PANTHER" id="PTHR32309:SF13">
    <property type="entry name" value="FERRIC ENTEROBACTIN TRANSPORT PROTEIN FEPE"/>
    <property type="match status" value="1"/>
</dbReference>
<evidence type="ECO:0000259" key="14">
    <source>
        <dbReference type="Pfam" id="PF13614"/>
    </source>
</evidence>
<keyword evidence="5" id="KW-0808">Transferase</keyword>
<dbReference type="InterPro" id="IPR050445">
    <property type="entry name" value="Bact_polysacc_biosynth/exp"/>
</dbReference>
<evidence type="ECO:0000256" key="1">
    <source>
        <dbReference type="ARBA" id="ARBA00005132"/>
    </source>
</evidence>
<keyword evidence="10" id="KW-0829">Tyrosine-protein kinase</keyword>
<evidence type="ECO:0000256" key="4">
    <source>
        <dbReference type="ARBA" id="ARBA00019200"/>
    </source>
</evidence>
<accession>A0A916VH31</accession>
<dbReference type="SUPFAM" id="SSF52540">
    <property type="entry name" value="P-loop containing nucleoside triphosphate hydrolases"/>
    <property type="match status" value="1"/>
</dbReference>
<evidence type="ECO:0000256" key="9">
    <source>
        <dbReference type="ARBA" id="ARBA00022903"/>
    </source>
</evidence>
<dbReference type="GO" id="GO:0005886">
    <property type="term" value="C:plasma membrane"/>
    <property type="evidence" value="ECO:0007669"/>
    <property type="project" value="TreeGrafter"/>
</dbReference>
<dbReference type="AlphaFoldDB" id="A0A916VH31"/>
<dbReference type="EMBL" id="BMAY01000001">
    <property type="protein sequence ID" value="GFZ26177.1"/>
    <property type="molecule type" value="Genomic_DNA"/>
</dbReference>
<dbReference type="GO" id="GO:0000271">
    <property type="term" value="P:polysaccharide biosynthetic process"/>
    <property type="evidence" value="ECO:0007669"/>
    <property type="project" value="UniProtKB-KW"/>
</dbReference>
<keyword evidence="6" id="KW-0547">Nucleotide-binding</keyword>
<evidence type="ECO:0000256" key="10">
    <source>
        <dbReference type="ARBA" id="ARBA00023137"/>
    </source>
</evidence>
<dbReference type="GO" id="GO:0042802">
    <property type="term" value="F:identical protein binding"/>
    <property type="evidence" value="ECO:0007669"/>
    <property type="project" value="UniProtKB-ARBA"/>
</dbReference>
<proteinExistence type="inferred from homology"/>
<evidence type="ECO:0000256" key="7">
    <source>
        <dbReference type="ARBA" id="ARBA00022777"/>
    </source>
</evidence>
<dbReference type="InterPro" id="IPR025669">
    <property type="entry name" value="AAA_dom"/>
</dbReference>
<dbReference type="PANTHER" id="PTHR32309">
    <property type="entry name" value="TYROSINE-PROTEIN KINASE"/>
    <property type="match status" value="1"/>
</dbReference>
<name>A0A916VH31_9LACO</name>
<evidence type="ECO:0000256" key="12">
    <source>
        <dbReference type="ARBA" id="ARBA00024964"/>
    </source>
</evidence>